<name>A0A0M0JXW8_9EUKA</name>
<dbReference type="AlphaFoldDB" id="A0A0M0JXW8"/>
<sequence>MGAFKTTIYVCSALLLAAMAYQLATGHAPLDGFNALVGSPKLFDPKAMTKRERPVEGVEHVACRNTKNGCEPVGGCIKRGLGCEPRIGHYWMEKAAPEPEGLFALLPPVPPPIHIMTTRGEMLAEPGFWLTSYRLLSTPVDDHIMFSTLPGFKTGLRITYYLVLPAMVTFLLAITCIR</sequence>
<feature type="transmembrane region" description="Helical" evidence="1">
    <location>
        <begin position="158"/>
        <end position="177"/>
    </location>
</feature>
<evidence type="ECO:0000313" key="4">
    <source>
        <dbReference type="Proteomes" id="UP000037460"/>
    </source>
</evidence>
<evidence type="ECO:0000256" key="1">
    <source>
        <dbReference type="SAM" id="Phobius"/>
    </source>
</evidence>
<accession>A0A0M0JXW8</accession>
<gene>
    <name evidence="3" type="ORF">Ctob_014634</name>
</gene>
<dbReference type="EMBL" id="JWZX01002077">
    <property type="protein sequence ID" value="KOO31152.1"/>
    <property type="molecule type" value="Genomic_DNA"/>
</dbReference>
<evidence type="ECO:0000256" key="2">
    <source>
        <dbReference type="SAM" id="SignalP"/>
    </source>
</evidence>
<keyword evidence="1" id="KW-0812">Transmembrane</keyword>
<reference evidence="4" key="1">
    <citation type="journal article" date="2015" name="PLoS Genet.">
        <title>Genome Sequence and Transcriptome Analyses of Chrysochromulina tobin: Metabolic Tools for Enhanced Algal Fitness in the Prominent Order Prymnesiales (Haptophyceae).</title>
        <authorList>
            <person name="Hovde B.T."/>
            <person name="Deodato C.R."/>
            <person name="Hunsperger H.M."/>
            <person name="Ryken S.A."/>
            <person name="Yost W."/>
            <person name="Jha R.K."/>
            <person name="Patterson J."/>
            <person name="Monnat R.J. Jr."/>
            <person name="Barlow S.B."/>
            <person name="Starkenburg S.R."/>
            <person name="Cattolico R.A."/>
        </authorList>
    </citation>
    <scope>NUCLEOTIDE SEQUENCE</scope>
    <source>
        <strain evidence="4">CCMP291</strain>
    </source>
</reference>
<keyword evidence="1" id="KW-1133">Transmembrane helix</keyword>
<comment type="caution">
    <text evidence="3">The sequence shown here is derived from an EMBL/GenBank/DDBJ whole genome shotgun (WGS) entry which is preliminary data.</text>
</comment>
<feature type="signal peptide" evidence="2">
    <location>
        <begin position="1"/>
        <end position="26"/>
    </location>
</feature>
<keyword evidence="2" id="KW-0732">Signal</keyword>
<dbReference type="Proteomes" id="UP000037460">
    <property type="component" value="Unassembled WGS sequence"/>
</dbReference>
<proteinExistence type="predicted"/>
<keyword evidence="4" id="KW-1185">Reference proteome</keyword>
<protein>
    <submittedName>
        <fullName evidence="3">Uncharacterized protein</fullName>
    </submittedName>
</protein>
<evidence type="ECO:0000313" key="3">
    <source>
        <dbReference type="EMBL" id="KOO31152.1"/>
    </source>
</evidence>
<feature type="chain" id="PRO_5005602191" evidence="2">
    <location>
        <begin position="27"/>
        <end position="178"/>
    </location>
</feature>
<organism evidence="3 4">
    <name type="scientific">Chrysochromulina tobinii</name>
    <dbReference type="NCBI Taxonomy" id="1460289"/>
    <lineage>
        <taxon>Eukaryota</taxon>
        <taxon>Haptista</taxon>
        <taxon>Haptophyta</taxon>
        <taxon>Prymnesiophyceae</taxon>
        <taxon>Prymnesiales</taxon>
        <taxon>Chrysochromulinaceae</taxon>
        <taxon>Chrysochromulina</taxon>
    </lineage>
</organism>
<keyword evidence="1" id="KW-0472">Membrane</keyword>